<keyword evidence="5" id="KW-0862">Zinc</keyword>
<evidence type="ECO:0000256" key="1">
    <source>
        <dbReference type="ARBA" id="ARBA00004123"/>
    </source>
</evidence>
<evidence type="ECO:0000256" key="4">
    <source>
        <dbReference type="ARBA" id="ARBA00022771"/>
    </source>
</evidence>
<organism evidence="8 9">
    <name type="scientific">Macrophomina phaseolina</name>
    <dbReference type="NCBI Taxonomy" id="35725"/>
    <lineage>
        <taxon>Eukaryota</taxon>
        <taxon>Fungi</taxon>
        <taxon>Dikarya</taxon>
        <taxon>Ascomycota</taxon>
        <taxon>Pezizomycotina</taxon>
        <taxon>Dothideomycetes</taxon>
        <taxon>Dothideomycetes incertae sedis</taxon>
        <taxon>Botryosphaeriales</taxon>
        <taxon>Botryosphaeriaceae</taxon>
        <taxon>Macrophomina</taxon>
    </lineage>
</organism>
<dbReference type="PANTHER" id="PTHR40626">
    <property type="entry name" value="MIP31509P"/>
    <property type="match status" value="1"/>
</dbReference>
<comment type="caution">
    <text evidence="8">The sequence shown here is derived from an EMBL/GenBank/DDBJ whole genome shotgun (WGS) entry which is preliminary data.</text>
</comment>
<dbReference type="Pfam" id="PF04082">
    <property type="entry name" value="Fungal_trans"/>
    <property type="match status" value="1"/>
</dbReference>
<evidence type="ECO:0000313" key="8">
    <source>
        <dbReference type="EMBL" id="KAH7045217.1"/>
    </source>
</evidence>
<accession>A0ABQ8G627</accession>
<name>A0ABQ8G627_9PEZI</name>
<dbReference type="InterPro" id="IPR007219">
    <property type="entry name" value="XnlR_reg_dom"/>
</dbReference>
<dbReference type="InterPro" id="IPR051059">
    <property type="entry name" value="VerF-like"/>
</dbReference>
<dbReference type="CDD" id="cd12148">
    <property type="entry name" value="fungal_TF_MHR"/>
    <property type="match status" value="1"/>
</dbReference>
<sequence length="374" mass="42715">LAHFAFTPASIAEFTNSYFLAMHPHFPLLHRPTYRPSHASLPLLLAVSLAGAAASAPRDHALSARQFFGVGERYVYWCLDNLLLSGRLEGRSHDEDIELLQAALLMNATQTQIRDVTTRRRVRTQRHPVLVEALRCAGLLGARHGDASRRDWRMFVRSETRVRLASLTFLWDCYVTISSGSPPQMATAELRGDMPCTERLYEAETASEFAYLQPAEQNNNCRRSLRDLVATFFEDEWRESQKVLLTSAMTQLRLLLLICEAVNSVLSQNRACVLGQTTLASIWRATVRWKELFDRESEVSWRLVQYRHLDIPFKDRSLEFLWLAQKIVREIDARGDTCEYLQNIGDDSYQSFHAFPLAGEEAAGAATERPRFYV</sequence>
<keyword evidence="9" id="KW-1185">Reference proteome</keyword>
<proteinExistence type="predicted"/>
<keyword evidence="4" id="KW-0863">Zinc-finger</keyword>
<dbReference type="EMBL" id="JAGTJR010000019">
    <property type="protein sequence ID" value="KAH7045217.1"/>
    <property type="molecule type" value="Genomic_DNA"/>
</dbReference>
<gene>
    <name evidence="8" type="ORF">B0J12DRAFT_577525</name>
</gene>
<feature type="domain" description="Xylanolytic transcriptional activator regulatory" evidence="7">
    <location>
        <begin position="16"/>
        <end position="218"/>
    </location>
</feature>
<evidence type="ECO:0000256" key="5">
    <source>
        <dbReference type="ARBA" id="ARBA00022833"/>
    </source>
</evidence>
<reference evidence="8 9" key="1">
    <citation type="journal article" date="2021" name="Nat. Commun.">
        <title>Genetic determinants of endophytism in the Arabidopsis root mycobiome.</title>
        <authorList>
            <person name="Mesny F."/>
            <person name="Miyauchi S."/>
            <person name="Thiergart T."/>
            <person name="Pickel B."/>
            <person name="Atanasova L."/>
            <person name="Karlsson M."/>
            <person name="Huettel B."/>
            <person name="Barry K.W."/>
            <person name="Haridas S."/>
            <person name="Chen C."/>
            <person name="Bauer D."/>
            <person name="Andreopoulos W."/>
            <person name="Pangilinan J."/>
            <person name="LaButti K."/>
            <person name="Riley R."/>
            <person name="Lipzen A."/>
            <person name="Clum A."/>
            <person name="Drula E."/>
            <person name="Henrissat B."/>
            <person name="Kohler A."/>
            <person name="Grigoriev I.V."/>
            <person name="Martin F.M."/>
            <person name="Hacquard S."/>
        </authorList>
    </citation>
    <scope>NUCLEOTIDE SEQUENCE [LARGE SCALE GENOMIC DNA]</scope>
    <source>
        <strain evidence="8 9">MPI-SDFR-AT-0080</strain>
    </source>
</reference>
<dbReference type="PANTHER" id="PTHR40626:SF1">
    <property type="entry name" value="TRANSCRIPTION FACTOR WITH C2H2 AND ZN(2)-CYS(6) DNA BINDING DOMAIN (EUROFUNG)"/>
    <property type="match status" value="1"/>
</dbReference>
<keyword evidence="3" id="KW-0677">Repeat</keyword>
<evidence type="ECO:0000256" key="3">
    <source>
        <dbReference type="ARBA" id="ARBA00022737"/>
    </source>
</evidence>
<keyword evidence="6" id="KW-0539">Nucleus</keyword>
<evidence type="ECO:0000313" key="9">
    <source>
        <dbReference type="Proteomes" id="UP000774617"/>
    </source>
</evidence>
<evidence type="ECO:0000256" key="6">
    <source>
        <dbReference type="ARBA" id="ARBA00023242"/>
    </source>
</evidence>
<protein>
    <recommendedName>
        <fullName evidence="7">Xylanolytic transcriptional activator regulatory domain-containing protein</fullName>
    </recommendedName>
</protein>
<comment type="subcellular location">
    <subcellularLocation>
        <location evidence="1">Nucleus</location>
    </subcellularLocation>
</comment>
<keyword evidence="2" id="KW-0479">Metal-binding</keyword>
<evidence type="ECO:0000256" key="2">
    <source>
        <dbReference type="ARBA" id="ARBA00022723"/>
    </source>
</evidence>
<evidence type="ECO:0000259" key="7">
    <source>
        <dbReference type="Pfam" id="PF04082"/>
    </source>
</evidence>
<dbReference type="Proteomes" id="UP000774617">
    <property type="component" value="Unassembled WGS sequence"/>
</dbReference>
<feature type="non-terminal residue" evidence="8">
    <location>
        <position position="1"/>
    </location>
</feature>